<dbReference type="PANTHER" id="PTHR30160">
    <property type="entry name" value="TETRAACYLDISACCHARIDE 4'-KINASE-RELATED"/>
    <property type="match status" value="1"/>
</dbReference>
<dbReference type="KEGG" id="fcl:A4G17_06120"/>
<dbReference type="InterPro" id="IPR002201">
    <property type="entry name" value="Glyco_trans_9"/>
</dbReference>
<proteinExistence type="predicted"/>
<dbReference type="Pfam" id="PF01075">
    <property type="entry name" value="Glyco_transf_9"/>
    <property type="match status" value="1"/>
</dbReference>
<dbReference type="EMBL" id="CP015029">
    <property type="protein sequence ID" value="QIM65038.1"/>
    <property type="molecule type" value="Genomic_DNA"/>
</dbReference>
<dbReference type="Gene3D" id="3.40.50.2000">
    <property type="entry name" value="Glycogen Phosphorylase B"/>
    <property type="match status" value="2"/>
</dbReference>
<gene>
    <name evidence="3" type="ORF">A4G17_06120</name>
</gene>
<reference evidence="3 4" key="1">
    <citation type="submission" date="2016-03" db="EMBL/GenBank/DDBJ databases">
        <authorList>
            <person name="Hansen M.J."/>
            <person name="Bojesen A.M."/>
            <person name="Planet P."/>
        </authorList>
    </citation>
    <scope>NUCLEOTIDE SEQUENCE [LARGE SCALE GENOMIC DNA]</scope>
    <source>
        <strain evidence="3 4">HPA 21</strain>
    </source>
</reference>
<dbReference type="GO" id="GO:0009244">
    <property type="term" value="P:lipopolysaccharide core region biosynthetic process"/>
    <property type="evidence" value="ECO:0007669"/>
    <property type="project" value="TreeGrafter"/>
</dbReference>
<keyword evidence="1" id="KW-0328">Glycosyltransferase</keyword>
<dbReference type="GO" id="GO:0005829">
    <property type="term" value="C:cytosol"/>
    <property type="evidence" value="ECO:0007669"/>
    <property type="project" value="TreeGrafter"/>
</dbReference>
<dbReference type="SUPFAM" id="SSF53756">
    <property type="entry name" value="UDP-Glycosyltransferase/glycogen phosphorylase"/>
    <property type="match status" value="1"/>
</dbReference>
<name>A0AAE6X633_9PAST</name>
<evidence type="ECO:0000313" key="4">
    <source>
        <dbReference type="Proteomes" id="UP000502287"/>
    </source>
</evidence>
<dbReference type="AlphaFoldDB" id="A0AAE6X633"/>
<evidence type="ECO:0000256" key="1">
    <source>
        <dbReference type="ARBA" id="ARBA00022676"/>
    </source>
</evidence>
<dbReference type="GO" id="GO:0008713">
    <property type="term" value="F:ADP-heptose-lipopolysaccharide heptosyltransferase activity"/>
    <property type="evidence" value="ECO:0007669"/>
    <property type="project" value="TreeGrafter"/>
</dbReference>
<evidence type="ECO:0000313" key="3">
    <source>
        <dbReference type="EMBL" id="QIM65038.1"/>
    </source>
</evidence>
<dbReference type="Proteomes" id="UP000502287">
    <property type="component" value="Chromosome"/>
</dbReference>
<protein>
    <submittedName>
        <fullName evidence="3">ADP-heptose--LPS heptosyltransferase</fullName>
    </submittedName>
</protein>
<sequence>MMNLKKLMVAISEKRNKLTEKDIDLKEIKSILLRPLGNAIGDAAVHTAHLLQLKSLFPNAIIGVVVTQQNKVIFEHSKLVDKYVHRSFFDYLYNYKKWDLLLDFENNFNSASLFMDRVLMPKYIAIFRKYDKKHYNFNTIFNYNFHFPQKDNERLSHYLSNSFFNKNNQLLEPYSQLVTDSQADFKINSIWKENKFRLLLCPQGSKRQIPPLELGELLVDSIQPEKIGHIDIILSYTETAQNYLEQLLAYYPDLPIRLSPKTSLTEYLSLIASSSFVIAVDGGSLHLSCAFKKPLLSFFADSQPNLGTWEPLIPPHIPHLKVLTKNNVGSNSNLTEDFNLDHAKTWLKEQLNTFINKE</sequence>
<organism evidence="3 4">
    <name type="scientific">Frederiksenia canicola</name>
    <dbReference type="NCBI Taxonomy" id="123824"/>
    <lineage>
        <taxon>Bacteria</taxon>
        <taxon>Pseudomonadati</taxon>
        <taxon>Pseudomonadota</taxon>
        <taxon>Gammaproteobacteria</taxon>
        <taxon>Pasteurellales</taxon>
        <taxon>Pasteurellaceae</taxon>
        <taxon>Frederiksenia</taxon>
    </lineage>
</organism>
<dbReference type="InterPro" id="IPR051199">
    <property type="entry name" value="LPS_LOS_Heptosyltrfase"/>
</dbReference>
<evidence type="ECO:0000256" key="2">
    <source>
        <dbReference type="ARBA" id="ARBA00022679"/>
    </source>
</evidence>
<keyword evidence="2" id="KW-0808">Transferase</keyword>
<accession>A0AAE6X633</accession>